<comment type="caution">
    <text evidence="1">The sequence shown here is derived from an EMBL/GenBank/DDBJ whole genome shotgun (WGS) entry which is preliminary data.</text>
</comment>
<dbReference type="Proteomes" id="UP001144372">
    <property type="component" value="Unassembled WGS sequence"/>
</dbReference>
<dbReference type="EMBL" id="BSDR01000001">
    <property type="protein sequence ID" value="GLI35111.1"/>
    <property type="molecule type" value="Genomic_DNA"/>
</dbReference>
<protein>
    <submittedName>
        <fullName evidence="1">Uncharacterized protein</fullName>
    </submittedName>
</protein>
<accession>A0A9W6FUG7</accession>
<reference evidence="1" key="1">
    <citation type="submission" date="2022-12" db="EMBL/GenBank/DDBJ databases">
        <title>Reference genome sequencing for broad-spectrum identification of bacterial and archaeal isolates by mass spectrometry.</title>
        <authorList>
            <person name="Sekiguchi Y."/>
            <person name="Tourlousse D.M."/>
        </authorList>
    </citation>
    <scope>NUCLEOTIDE SEQUENCE</scope>
    <source>
        <strain evidence="1">ASRB1</strain>
    </source>
</reference>
<dbReference type="AlphaFoldDB" id="A0A9W6FUG7"/>
<evidence type="ECO:0000313" key="1">
    <source>
        <dbReference type="EMBL" id="GLI35111.1"/>
    </source>
</evidence>
<proteinExistence type="predicted"/>
<organism evidence="1 2">
    <name type="scientific">Desulforhabdus amnigena</name>
    <dbReference type="NCBI Taxonomy" id="40218"/>
    <lineage>
        <taxon>Bacteria</taxon>
        <taxon>Pseudomonadati</taxon>
        <taxon>Thermodesulfobacteriota</taxon>
        <taxon>Syntrophobacteria</taxon>
        <taxon>Syntrophobacterales</taxon>
        <taxon>Syntrophobacteraceae</taxon>
        <taxon>Desulforhabdus</taxon>
    </lineage>
</organism>
<gene>
    <name evidence="1" type="ORF">DAMNIGENAA_25440</name>
</gene>
<sequence>MYFMKEMLDQAVEEKIGRARWLYAQLGQELSSDTEIRTLLDNYLEAIGKTGAAMRRNGVVRACTVCAAQPHGSCCFSGIEEGFDHMLLLINMLLGRELPDEKGLPGSCYFVGEYGCKLIAKSYFCLHYLCPELKAMLGPAGCRDLLRIVGEELSAGWELEQTLRCWIQRRENASISRYQAEDLKISIP</sequence>
<evidence type="ECO:0000313" key="2">
    <source>
        <dbReference type="Proteomes" id="UP001144372"/>
    </source>
</evidence>
<keyword evidence="2" id="KW-1185">Reference proteome</keyword>
<name>A0A9W6FUG7_9BACT</name>